<evidence type="ECO:0000313" key="2">
    <source>
        <dbReference type="EMBL" id="CAH1199877.1"/>
    </source>
</evidence>
<dbReference type="InterPro" id="IPR001466">
    <property type="entry name" value="Beta-lactam-related"/>
</dbReference>
<dbReference type="InterPro" id="IPR012338">
    <property type="entry name" value="Beta-lactam/transpept-like"/>
</dbReference>
<dbReference type="PANTHER" id="PTHR43283">
    <property type="entry name" value="BETA-LACTAMASE-RELATED"/>
    <property type="match status" value="1"/>
</dbReference>
<protein>
    <recommendedName>
        <fullName evidence="1">Beta-lactamase-related domain-containing protein</fullName>
    </recommendedName>
</protein>
<dbReference type="RefSeq" id="WP_236285869.1">
    <property type="nucleotide sequence ID" value="NZ_CAKMMW010000003.1"/>
</dbReference>
<feature type="domain" description="Beta-lactamase-related" evidence="1">
    <location>
        <begin position="54"/>
        <end position="345"/>
    </location>
</feature>
<dbReference type="InterPro" id="IPR050789">
    <property type="entry name" value="Diverse_Enzym_Activities"/>
</dbReference>
<dbReference type="EMBL" id="CAKMMW010000003">
    <property type="protein sequence ID" value="CAH1199877.1"/>
    <property type="molecule type" value="Genomic_DNA"/>
</dbReference>
<evidence type="ECO:0000259" key="1">
    <source>
        <dbReference type="Pfam" id="PF00144"/>
    </source>
</evidence>
<reference evidence="2" key="1">
    <citation type="submission" date="2022-01" db="EMBL/GenBank/DDBJ databases">
        <authorList>
            <person name="Criscuolo A."/>
        </authorList>
    </citation>
    <scope>NUCLEOTIDE SEQUENCE</scope>
    <source>
        <strain evidence="2">CIP111891</strain>
    </source>
</reference>
<keyword evidence="3" id="KW-1185">Reference proteome</keyword>
<dbReference type="PANTHER" id="PTHR43283:SF7">
    <property type="entry name" value="BETA-LACTAMASE-RELATED DOMAIN-CONTAINING PROTEIN"/>
    <property type="match status" value="1"/>
</dbReference>
<name>A0ABN8G8M0_9BACL</name>
<dbReference type="Pfam" id="PF00144">
    <property type="entry name" value="Beta-lactamase"/>
    <property type="match status" value="1"/>
</dbReference>
<comment type="caution">
    <text evidence="2">The sequence shown here is derived from an EMBL/GenBank/DDBJ whole genome shotgun (WGS) entry which is preliminary data.</text>
</comment>
<dbReference type="Proteomes" id="UP000838821">
    <property type="component" value="Unassembled WGS sequence"/>
</dbReference>
<accession>A0ABN8G8M0</accession>
<sequence length="374" mass="42600">MLVRKSWSNEEASKHLDSYFTNLRKSSRHQTGLQVWIDSSGFTYRYAAGKITAYKDASITPNQPFHTASIGKVFTAVLIMKLAERGKLALDSPVVTYLSPSELENLFVYRDVDYANQVTIKQLLGHTSGMADYFDDPVFHKPTFMQRIVANPQEWWTPETLIEFTRRNQRSLGPPASRFHYSDTGYILLGRIIERVTGKTFSDNLHFEIFNPLQMNDSYLMFYSQPKHTPAEPIQDIWLNKVEISRCPSLSCDWAGGGIVTTPQDLLLFQKALLNGTCMDAASLQDMTTFTHKFRNGIQYGLGMMEIHFEGFFFLLRGLPRLQGHSGILGTHMFSHPETETHIVMNFGSSTAIVRSYRALIEVVMTLKKMQVLV</sequence>
<gene>
    <name evidence="2" type="ORF">PAECIP111891_01416</name>
</gene>
<proteinExistence type="predicted"/>
<organism evidence="2 3">
    <name type="scientific">Paenibacillus allorhizoplanae</name>
    <dbReference type="NCBI Taxonomy" id="2905648"/>
    <lineage>
        <taxon>Bacteria</taxon>
        <taxon>Bacillati</taxon>
        <taxon>Bacillota</taxon>
        <taxon>Bacilli</taxon>
        <taxon>Bacillales</taxon>
        <taxon>Paenibacillaceae</taxon>
        <taxon>Paenibacillus</taxon>
    </lineage>
</organism>
<dbReference type="SUPFAM" id="SSF56601">
    <property type="entry name" value="beta-lactamase/transpeptidase-like"/>
    <property type="match status" value="1"/>
</dbReference>
<evidence type="ECO:0000313" key="3">
    <source>
        <dbReference type="Proteomes" id="UP000838821"/>
    </source>
</evidence>
<dbReference type="Gene3D" id="3.40.710.10">
    <property type="entry name" value="DD-peptidase/beta-lactamase superfamily"/>
    <property type="match status" value="1"/>
</dbReference>